<sequence>MAPDLNMPSTKVSFDYPLSITNIGTATALIHLGEPSSPNRINLITDPVFSPGDTKIEYRGVVINKSDSPALGLDQLPPIDAVLLSHEDHPDNLDDLGRRLLDGRRVLTTKDGASQLAPRPGVRGLENWETVCLDLGGEGKARKLDVMATPCKHLPGGQVVGFIVSSPDGAFGTHADGRPNAIYFSGDTIHLEELGKMKKKYHIAVAMLNIGKATVSLPGGGADGGGPLQITMGGDQAAQLAKDIGADVIVPLHFESWSHFTESETQLANDFAKAGVEDKVLWLKRGVETKIV</sequence>
<evidence type="ECO:0000313" key="4">
    <source>
        <dbReference type="Proteomes" id="UP001303222"/>
    </source>
</evidence>
<dbReference type="SUPFAM" id="SSF56281">
    <property type="entry name" value="Metallo-hydrolase/oxidoreductase"/>
    <property type="match status" value="1"/>
</dbReference>
<organism evidence="3 4">
    <name type="scientific">Pseudoneurospora amorphoporcata</name>
    <dbReference type="NCBI Taxonomy" id="241081"/>
    <lineage>
        <taxon>Eukaryota</taxon>
        <taxon>Fungi</taxon>
        <taxon>Dikarya</taxon>
        <taxon>Ascomycota</taxon>
        <taxon>Pezizomycotina</taxon>
        <taxon>Sordariomycetes</taxon>
        <taxon>Sordariomycetidae</taxon>
        <taxon>Sordariales</taxon>
        <taxon>Sordariaceae</taxon>
        <taxon>Pseudoneurospora</taxon>
    </lineage>
</organism>
<dbReference type="InterPro" id="IPR001279">
    <property type="entry name" value="Metallo-B-lactamas"/>
</dbReference>
<reference evidence="3" key="2">
    <citation type="submission" date="2023-06" db="EMBL/GenBank/DDBJ databases">
        <authorList>
            <consortium name="Lawrence Berkeley National Laboratory"/>
            <person name="Mondo S.J."/>
            <person name="Hensen N."/>
            <person name="Bonometti L."/>
            <person name="Westerberg I."/>
            <person name="Brannstrom I.O."/>
            <person name="Guillou S."/>
            <person name="Cros-Aarteil S."/>
            <person name="Calhoun S."/>
            <person name="Haridas S."/>
            <person name="Kuo A."/>
            <person name="Pangilinan J."/>
            <person name="Riley R."/>
            <person name="Labutti K."/>
            <person name="Andreopoulos B."/>
            <person name="Lipzen A."/>
            <person name="Chen C."/>
            <person name="Yanf M."/>
            <person name="Daum C."/>
            <person name="Ng V."/>
            <person name="Clum A."/>
            <person name="Steindorff A."/>
            <person name="Ohm R."/>
            <person name="Martin F."/>
            <person name="Silar P."/>
            <person name="Natvig D."/>
            <person name="Lalanne C."/>
            <person name="Gautier V."/>
            <person name="Ament-Velasquez S.L."/>
            <person name="Kruys A."/>
            <person name="Hutchinson M.I."/>
            <person name="Powell A.J."/>
            <person name="Barry K."/>
            <person name="Miller A.N."/>
            <person name="Grigoriev I.V."/>
            <person name="Debuchy R."/>
            <person name="Gladieux P."/>
            <person name="Thoren M.H."/>
            <person name="Johannesson H."/>
        </authorList>
    </citation>
    <scope>NUCLEOTIDE SEQUENCE</scope>
    <source>
        <strain evidence="3">CBS 626.80</strain>
    </source>
</reference>
<dbReference type="InterPro" id="IPR050114">
    <property type="entry name" value="UPF0173_UPF0282_UlaG_hydrolase"/>
</dbReference>
<evidence type="ECO:0000259" key="2">
    <source>
        <dbReference type="Pfam" id="PF12706"/>
    </source>
</evidence>
<dbReference type="PANTHER" id="PTHR43546">
    <property type="entry name" value="UPF0173 METAL-DEPENDENT HYDROLASE MJ1163-RELATED"/>
    <property type="match status" value="1"/>
</dbReference>
<keyword evidence="1" id="KW-0378">Hydrolase</keyword>
<evidence type="ECO:0000256" key="1">
    <source>
        <dbReference type="ARBA" id="ARBA00022801"/>
    </source>
</evidence>
<reference evidence="3" key="1">
    <citation type="journal article" date="2023" name="Mol. Phylogenet. Evol.">
        <title>Genome-scale phylogeny and comparative genomics of the fungal order Sordariales.</title>
        <authorList>
            <person name="Hensen N."/>
            <person name="Bonometti L."/>
            <person name="Westerberg I."/>
            <person name="Brannstrom I.O."/>
            <person name="Guillou S."/>
            <person name="Cros-Aarteil S."/>
            <person name="Calhoun S."/>
            <person name="Haridas S."/>
            <person name="Kuo A."/>
            <person name="Mondo S."/>
            <person name="Pangilinan J."/>
            <person name="Riley R."/>
            <person name="LaButti K."/>
            <person name="Andreopoulos B."/>
            <person name="Lipzen A."/>
            <person name="Chen C."/>
            <person name="Yan M."/>
            <person name="Daum C."/>
            <person name="Ng V."/>
            <person name="Clum A."/>
            <person name="Steindorff A."/>
            <person name="Ohm R.A."/>
            <person name="Martin F."/>
            <person name="Silar P."/>
            <person name="Natvig D.O."/>
            <person name="Lalanne C."/>
            <person name="Gautier V."/>
            <person name="Ament-Velasquez S.L."/>
            <person name="Kruys A."/>
            <person name="Hutchinson M.I."/>
            <person name="Powell A.J."/>
            <person name="Barry K."/>
            <person name="Miller A.N."/>
            <person name="Grigoriev I.V."/>
            <person name="Debuchy R."/>
            <person name="Gladieux P."/>
            <person name="Hiltunen Thoren M."/>
            <person name="Johannesson H."/>
        </authorList>
    </citation>
    <scope>NUCLEOTIDE SEQUENCE</scope>
    <source>
        <strain evidence="3">CBS 626.80</strain>
    </source>
</reference>
<evidence type="ECO:0000313" key="3">
    <source>
        <dbReference type="EMBL" id="KAK3951027.1"/>
    </source>
</evidence>
<gene>
    <name evidence="3" type="ORF">QBC32DRAFT_344980</name>
</gene>
<comment type="caution">
    <text evidence="3">The sequence shown here is derived from an EMBL/GenBank/DDBJ whole genome shotgun (WGS) entry which is preliminary data.</text>
</comment>
<dbReference type="PANTHER" id="PTHR43546:SF9">
    <property type="entry name" value="L-ASCORBATE-6-PHOSPHATE LACTONASE ULAG-RELATED"/>
    <property type="match status" value="1"/>
</dbReference>
<protein>
    <submittedName>
        <fullName evidence="3">Beta-lactamase superfamily domain-containing protein</fullName>
    </submittedName>
</protein>
<dbReference type="Gene3D" id="3.60.15.10">
    <property type="entry name" value="Ribonuclease Z/Hydroxyacylglutathione hydrolase-like"/>
    <property type="match status" value="1"/>
</dbReference>
<dbReference type="Pfam" id="PF12706">
    <property type="entry name" value="Lactamase_B_2"/>
    <property type="match status" value="1"/>
</dbReference>
<dbReference type="AlphaFoldDB" id="A0AAN6NWB0"/>
<keyword evidence="4" id="KW-1185">Reference proteome</keyword>
<name>A0AAN6NWB0_9PEZI</name>
<feature type="domain" description="Metallo-beta-lactamase" evidence="2">
    <location>
        <begin position="42"/>
        <end position="254"/>
    </location>
</feature>
<dbReference type="Proteomes" id="UP001303222">
    <property type="component" value="Unassembled WGS sequence"/>
</dbReference>
<dbReference type="GO" id="GO:0016787">
    <property type="term" value="F:hydrolase activity"/>
    <property type="evidence" value="ECO:0007669"/>
    <property type="project" value="UniProtKB-KW"/>
</dbReference>
<proteinExistence type="predicted"/>
<dbReference type="EMBL" id="MU859159">
    <property type="protein sequence ID" value="KAK3951027.1"/>
    <property type="molecule type" value="Genomic_DNA"/>
</dbReference>
<accession>A0AAN6NWB0</accession>
<dbReference type="InterPro" id="IPR036866">
    <property type="entry name" value="RibonucZ/Hydroxyglut_hydro"/>
</dbReference>